<evidence type="ECO:0000256" key="5">
    <source>
        <dbReference type="ARBA" id="ARBA00049130"/>
    </source>
</evidence>
<dbReference type="InterPro" id="IPR008927">
    <property type="entry name" value="6-PGluconate_DH-like_C_sf"/>
</dbReference>
<evidence type="ECO:0000256" key="1">
    <source>
        <dbReference type="ARBA" id="ARBA00006601"/>
    </source>
</evidence>
<dbReference type="GO" id="GO:0000271">
    <property type="term" value="P:polysaccharide biosynthetic process"/>
    <property type="evidence" value="ECO:0007669"/>
    <property type="project" value="InterPro"/>
</dbReference>
<dbReference type="EC" id="1.1.1.336" evidence="2"/>
<evidence type="ECO:0000259" key="7">
    <source>
        <dbReference type="Pfam" id="PF00984"/>
    </source>
</evidence>
<evidence type="ECO:0000259" key="8">
    <source>
        <dbReference type="Pfam" id="PF03721"/>
    </source>
</evidence>
<dbReference type="PIRSF" id="PIRSF500136">
    <property type="entry name" value="UDP_ManNAc_DH"/>
    <property type="match status" value="1"/>
</dbReference>
<dbReference type="InterPro" id="IPR017476">
    <property type="entry name" value="UDP-Glc/GDP-Man"/>
</dbReference>
<proteinExistence type="inferred from homology"/>
<dbReference type="InterPro" id="IPR014026">
    <property type="entry name" value="UDP-Glc/GDP-Man_DH_dimer"/>
</dbReference>
<accession>A0A7C3MB27</accession>
<comment type="similarity">
    <text evidence="1 6">Belongs to the UDP-glucose/GDP-mannose dehydrogenase family.</text>
</comment>
<protein>
    <recommendedName>
        <fullName evidence="3">UDP-N-acetyl-D-mannosamine dehydrogenase</fullName>
        <ecNumber evidence="2">1.1.1.336</ecNumber>
    </recommendedName>
    <alternativeName>
        <fullName evidence="4">UDP-ManNAc 6-dehydrogenase</fullName>
    </alternativeName>
</protein>
<dbReference type="InterPro" id="IPR036220">
    <property type="entry name" value="UDP-Glc/GDP-Man_DH_C_sf"/>
</dbReference>
<reference evidence="9" key="1">
    <citation type="journal article" date="2020" name="mSystems">
        <title>Genome- and Community-Level Interaction Insights into Carbon Utilization and Element Cycling Functions of Hydrothermarchaeota in Hydrothermal Sediment.</title>
        <authorList>
            <person name="Zhou Z."/>
            <person name="Liu Y."/>
            <person name="Xu W."/>
            <person name="Pan J."/>
            <person name="Luo Z.H."/>
            <person name="Li M."/>
        </authorList>
    </citation>
    <scope>NUCLEOTIDE SEQUENCE [LARGE SCALE GENOMIC DNA]</scope>
    <source>
        <strain evidence="9">SpSt-87</strain>
    </source>
</reference>
<dbReference type="GO" id="GO:0016628">
    <property type="term" value="F:oxidoreductase activity, acting on the CH-CH group of donors, NAD or NADP as acceptor"/>
    <property type="evidence" value="ECO:0007669"/>
    <property type="project" value="InterPro"/>
</dbReference>
<dbReference type="Pfam" id="PF00984">
    <property type="entry name" value="UDPG_MGDP_dh"/>
    <property type="match status" value="1"/>
</dbReference>
<evidence type="ECO:0000256" key="4">
    <source>
        <dbReference type="ARBA" id="ARBA00030172"/>
    </source>
</evidence>
<dbReference type="Pfam" id="PF03721">
    <property type="entry name" value="UDPG_MGDP_dh_N"/>
    <property type="match status" value="1"/>
</dbReference>
<dbReference type="PANTHER" id="PTHR43491">
    <property type="entry name" value="UDP-N-ACETYL-D-MANNOSAMINE DEHYDROGENASE"/>
    <property type="match status" value="1"/>
</dbReference>
<name>A0A7C3MB27_ARCFL</name>
<comment type="caution">
    <text evidence="9">The sequence shown here is derived from an EMBL/GenBank/DDBJ whole genome shotgun (WGS) entry which is preliminary data.</text>
</comment>
<organism evidence="9">
    <name type="scientific">Archaeoglobus fulgidus</name>
    <dbReference type="NCBI Taxonomy" id="2234"/>
    <lineage>
        <taxon>Archaea</taxon>
        <taxon>Methanobacteriati</taxon>
        <taxon>Methanobacteriota</taxon>
        <taxon>Archaeoglobi</taxon>
        <taxon>Archaeoglobales</taxon>
        <taxon>Archaeoglobaceae</taxon>
        <taxon>Archaeoglobus</taxon>
    </lineage>
</organism>
<evidence type="ECO:0000313" key="9">
    <source>
        <dbReference type="EMBL" id="HFW32657.1"/>
    </source>
</evidence>
<dbReference type="AlphaFoldDB" id="A0A7C3MB27"/>
<dbReference type="PIRSF" id="PIRSF000124">
    <property type="entry name" value="UDPglc_GDPman_dh"/>
    <property type="match status" value="1"/>
</dbReference>
<feature type="domain" description="UDP-glucose/GDP-mannose dehydrogenase dimerisation" evidence="7">
    <location>
        <begin position="199"/>
        <end position="290"/>
    </location>
</feature>
<dbReference type="GO" id="GO:0051287">
    <property type="term" value="F:NAD binding"/>
    <property type="evidence" value="ECO:0007669"/>
    <property type="project" value="InterPro"/>
</dbReference>
<gene>
    <name evidence="9" type="ORF">ENW66_06885</name>
</gene>
<dbReference type="EMBL" id="DTLB01000039">
    <property type="protein sequence ID" value="HFW32657.1"/>
    <property type="molecule type" value="Genomic_DNA"/>
</dbReference>
<dbReference type="SUPFAM" id="SSF51735">
    <property type="entry name" value="NAD(P)-binding Rossmann-fold domains"/>
    <property type="match status" value="1"/>
</dbReference>
<dbReference type="SUPFAM" id="SSF52413">
    <property type="entry name" value="UDP-glucose/GDP-mannose dehydrogenase C-terminal domain"/>
    <property type="match status" value="1"/>
</dbReference>
<comment type="catalytic activity">
    <reaction evidence="5">
        <text>UDP-N-acetyl-alpha-D-mannosamine + 2 NAD(+) + H2O = UDP-N-acetyl-alpha-D-mannosaminouronate + 2 NADH + 3 H(+)</text>
        <dbReference type="Rhea" id="RHEA:25780"/>
        <dbReference type="ChEBI" id="CHEBI:15377"/>
        <dbReference type="ChEBI" id="CHEBI:15378"/>
        <dbReference type="ChEBI" id="CHEBI:57540"/>
        <dbReference type="ChEBI" id="CHEBI:57945"/>
        <dbReference type="ChEBI" id="CHEBI:68623"/>
        <dbReference type="ChEBI" id="CHEBI:70731"/>
        <dbReference type="EC" id="1.1.1.336"/>
    </reaction>
</comment>
<dbReference type="NCBIfam" id="TIGR03026">
    <property type="entry name" value="NDP-sugDHase"/>
    <property type="match status" value="1"/>
</dbReference>
<evidence type="ECO:0000256" key="3">
    <source>
        <dbReference type="ARBA" id="ARBA00016796"/>
    </source>
</evidence>
<dbReference type="InterPro" id="IPR028359">
    <property type="entry name" value="UDP_ManNAc/GlcNAc_DH"/>
</dbReference>
<feature type="domain" description="UDP-glucose/GDP-mannose dehydrogenase N-terminal" evidence="8">
    <location>
        <begin position="1"/>
        <end position="179"/>
    </location>
</feature>
<evidence type="ECO:0000256" key="6">
    <source>
        <dbReference type="PIRNR" id="PIRNR000124"/>
    </source>
</evidence>
<dbReference type="SUPFAM" id="SSF48179">
    <property type="entry name" value="6-phosphogluconate dehydrogenase C-terminal domain-like"/>
    <property type="match status" value="1"/>
</dbReference>
<dbReference type="PANTHER" id="PTHR43491:SF2">
    <property type="entry name" value="UDP-N-ACETYL-D-MANNOSAMINE DEHYDROGENASE"/>
    <property type="match status" value="1"/>
</dbReference>
<sequence length="390" mass="44038">MRVAVVGLGKAGLPLAAVIADSGIEVFGVDLDSRKCKMINSGKNPIPEEFGLDELIAKHGGKRLKATSDYRDAADCVAYIVIVPLILDELKNPDFRVLESAFREVGKILKKGDIVVLETTVPPGTTENLVKKWLEEESGLKLGEFYLAYSPERIMTGYSISRLREFPKVIGGVDESSGKKAYELYLKFIPNLHLVSNARTAEFIKVIEGCYRDVNIALANELFKIANELGVDFYEARDKANHEYCHIHLPSTGVGGHCIPVYPWFLIKEMEKREKFGYVKLLKVAREINDEMLNYWAEKIVLECLKVNKPLNKVRICIKGITFRKGVKELYHSRNLALARLLIEKGLDVRVYDEMFTPEEVEELGLKWGDPEEADVVFDCFELKIFTKSG</sequence>
<dbReference type="InterPro" id="IPR001732">
    <property type="entry name" value="UDP-Glc/GDP-Man_DH_N"/>
</dbReference>
<dbReference type="Gene3D" id="3.40.50.720">
    <property type="entry name" value="NAD(P)-binding Rossmann-like Domain"/>
    <property type="match status" value="2"/>
</dbReference>
<evidence type="ECO:0000256" key="2">
    <source>
        <dbReference type="ARBA" id="ARBA00012935"/>
    </source>
</evidence>
<dbReference type="InterPro" id="IPR036291">
    <property type="entry name" value="NAD(P)-bd_dom_sf"/>
</dbReference>
<dbReference type="GO" id="GO:0089714">
    <property type="term" value="F:UDP-N-acetyl-D-mannosamine dehydrogenase activity"/>
    <property type="evidence" value="ECO:0007669"/>
    <property type="project" value="UniProtKB-EC"/>
</dbReference>